<dbReference type="Proteomes" id="UP000189337">
    <property type="component" value="Unassembled WGS sequence"/>
</dbReference>
<organism evidence="1 2">
    <name type="scientific">Leptospira santarosai</name>
    <dbReference type="NCBI Taxonomy" id="28183"/>
    <lineage>
        <taxon>Bacteria</taxon>
        <taxon>Pseudomonadati</taxon>
        <taxon>Spirochaetota</taxon>
        <taxon>Spirochaetia</taxon>
        <taxon>Leptospirales</taxon>
        <taxon>Leptospiraceae</taxon>
        <taxon>Leptospira</taxon>
    </lineage>
</organism>
<dbReference type="EMBL" id="MTSU01000004">
    <property type="protein sequence ID" value="ONF93665.1"/>
    <property type="molecule type" value="Genomic_DNA"/>
</dbReference>
<evidence type="ECO:0000313" key="1">
    <source>
        <dbReference type="EMBL" id="ONF93665.1"/>
    </source>
</evidence>
<reference evidence="1 2" key="1">
    <citation type="submission" date="2017-01" db="EMBL/GenBank/DDBJ databases">
        <title>Comparative genomic analysis of Brazilian Leptospira santarosai.</title>
        <authorList>
            <person name="Moreno L.Z."/>
            <person name="Miraglia F."/>
            <person name="Kremer F.S."/>
            <person name="Eslabao M.R."/>
            <person name="Lilenbaum W."/>
            <person name="Dellagostin O.A."/>
            <person name="Moreno A.M."/>
        </authorList>
    </citation>
    <scope>NUCLEOTIDE SEQUENCE [LARGE SCALE GENOMIC DNA]</scope>
    <source>
        <strain evidence="1 2">M52/8-19</strain>
    </source>
</reference>
<accession>A0AB73MFA0</accession>
<name>A0AB73MFA0_9LEPT</name>
<gene>
    <name evidence="1" type="ORF">BWD14_06255</name>
</gene>
<comment type="caution">
    <text evidence="1">The sequence shown here is derived from an EMBL/GenBank/DDBJ whole genome shotgun (WGS) entry which is preliminary data.</text>
</comment>
<evidence type="ECO:0000313" key="2">
    <source>
        <dbReference type="Proteomes" id="UP000189337"/>
    </source>
</evidence>
<proteinExistence type="predicted"/>
<sequence>MRQKIGKRRLTFLFYGRIGRADESPDLHLEFPIQRIEHKKFRSLRRNKFEFLESVFKTERVGNFFLEIQIT</sequence>
<protein>
    <submittedName>
        <fullName evidence="1">Uncharacterized protein</fullName>
    </submittedName>
</protein>
<dbReference type="AlphaFoldDB" id="A0AB73MFA0"/>